<feature type="domain" description="DUF4397" evidence="1">
    <location>
        <begin position="145"/>
        <end position="231"/>
    </location>
</feature>
<gene>
    <name evidence="2" type="ORF">EDC19_2278</name>
</gene>
<evidence type="ECO:0000313" key="2">
    <source>
        <dbReference type="EMBL" id="TCK90509.1"/>
    </source>
</evidence>
<dbReference type="Proteomes" id="UP000294545">
    <property type="component" value="Unassembled WGS sequence"/>
</dbReference>
<evidence type="ECO:0000259" key="1">
    <source>
        <dbReference type="Pfam" id="PF14344"/>
    </source>
</evidence>
<feature type="domain" description="DUF4397" evidence="1">
    <location>
        <begin position="47"/>
        <end position="135"/>
    </location>
</feature>
<reference evidence="2 3" key="1">
    <citation type="submission" date="2019-03" db="EMBL/GenBank/DDBJ databases">
        <title>Genomic Encyclopedia of Type Strains, Phase IV (KMG-IV): sequencing the most valuable type-strain genomes for metagenomic binning, comparative biology and taxonomic classification.</title>
        <authorList>
            <person name="Goeker M."/>
        </authorList>
    </citation>
    <scope>NUCLEOTIDE SEQUENCE [LARGE SCALE GENOMIC DNA]</scope>
    <source>
        <strain evidence="2 3">DSM 24176</strain>
    </source>
</reference>
<dbReference type="EMBL" id="SMGQ01000015">
    <property type="protein sequence ID" value="TCK90509.1"/>
    <property type="molecule type" value="Genomic_DNA"/>
</dbReference>
<protein>
    <submittedName>
        <fullName evidence="2">Uncharacterized protein DUF4397</fullName>
    </submittedName>
</protein>
<comment type="caution">
    <text evidence="2">The sequence shown here is derived from an EMBL/GenBank/DDBJ whole genome shotgun (WGS) entry which is preliminary data.</text>
</comment>
<dbReference type="Pfam" id="PF14344">
    <property type="entry name" value="DUF4397"/>
    <property type="match status" value="2"/>
</dbReference>
<dbReference type="InterPro" id="IPR025510">
    <property type="entry name" value="DUF4397"/>
</dbReference>
<evidence type="ECO:0000313" key="3">
    <source>
        <dbReference type="Proteomes" id="UP000294545"/>
    </source>
</evidence>
<accession>A0A4R1MJM0</accession>
<proteinExistence type="predicted"/>
<organism evidence="2 3">
    <name type="scientific">Natranaerovirga hydrolytica</name>
    <dbReference type="NCBI Taxonomy" id="680378"/>
    <lineage>
        <taxon>Bacteria</taxon>
        <taxon>Bacillati</taxon>
        <taxon>Bacillota</taxon>
        <taxon>Clostridia</taxon>
        <taxon>Lachnospirales</taxon>
        <taxon>Natranaerovirgaceae</taxon>
        <taxon>Natranaerovirga</taxon>
    </lineage>
</organism>
<dbReference type="OrthoDB" id="1848046at2"/>
<sequence>MTINSPKYTPKDFSYSYIKKTEGKKILLFHHPPTDLLVKPYSRHQTYIRFANFSPTTSDVDVYIDNRTVAKRLSYGSITIYINLPPKDYTISITPPDDKDNPYLTEYLEITHDPSTVTIAFNLLGSSTLKVISDHVLITGRDLFVQFVNCSVDSPPLDFIINLKKLFSNVSPEDTPKYELIERSANYDIIIQRSDTDTVVFNATNLVLVPGRAYTFYGIGIFEGEPPFTLVATLDGSSYFID</sequence>
<dbReference type="RefSeq" id="WP_132282960.1">
    <property type="nucleotide sequence ID" value="NZ_SMGQ01000015.1"/>
</dbReference>
<name>A0A4R1MJM0_9FIRM</name>
<dbReference type="AlphaFoldDB" id="A0A4R1MJM0"/>
<keyword evidence="3" id="KW-1185">Reference proteome</keyword>